<reference evidence="11 12" key="1">
    <citation type="journal article" date="2019" name="Int. J. Syst. Evol. Microbiol.">
        <title>The Global Catalogue of Microorganisms (GCM) 10K type strain sequencing project: providing services to taxonomists for standard genome sequencing and annotation.</title>
        <authorList>
            <consortium name="The Broad Institute Genomics Platform"/>
            <consortium name="The Broad Institute Genome Sequencing Center for Infectious Disease"/>
            <person name="Wu L."/>
            <person name="Ma J."/>
        </authorList>
    </citation>
    <scope>NUCLEOTIDE SEQUENCE [LARGE SCALE GENOMIC DNA]</scope>
    <source>
        <strain evidence="11 12">JCM 15608</strain>
    </source>
</reference>
<feature type="transmembrane region" description="Helical" evidence="9">
    <location>
        <begin position="53"/>
        <end position="71"/>
    </location>
</feature>
<comment type="caution">
    <text evidence="11">The sequence shown here is derived from an EMBL/GenBank/DDBJ whole genome shotgun (WGS) entry which is preliminary data.</text>
</comment>
<protein>
    <submittedName>
        <fullName evidence="11">Na+/H+ antiporter NhaC family protein</fullName>
    </submittedName>
</protein>
<dbReference type="RefSeq" id="WP_343818248.1">
    <property type="nucleotide sequence ID" value="NZ_BAAAFA010000010.1"/>
</dbReference>
<keyword evidence="12" id="KW-1185">Reference proteome</keyword>
<keyword evidence="3" id="KW-0050">Antiport</keyword>
<feature type="transmembrane region" description="Helical" evidence="9">
    <location>
        <begin position="431"/>
        <end position="449"/>
    </location>
</feature>
<gene>
    <name evidence="11" type="ORF">GCM10009111_27880</name>
</gene>
<organism evidence="11 12">
    <name type="scientific">Colwellia asteriadis</name>
    <dbReference type="NCBI Taxonomy" id="517723"/>
    <lineage>
        <taxon>Bacteria</taxon>
        <taxon>Pseudomonadati</taxon>
        <taxon>Pseudomonadota</taxon>
        <taxon>Gammaproteobacteria</taxon>
        <taxon>Alteromonadales</taxon>
        <taxon>Colwelliaceae</taxon>
        <taxon>Colwellia</taxon>
    </lineage>
</organism>
<feature type="transmembrane region" description="Helical" evidence="9">
    <location>
        <begin position="123"/>
        <end position="144"/>
    </location>
</feature>
<evidence type="ECO:0000256" key="4">
    <source>
        <dbReference type="ARBA" id="ARBA00022475"/>
    </source>
</evidence>
<feature type="transmembrane region" description="Helical" evidence="9">
    <location>
        <begin position="253"/>
        <end position="280"/>
    </location>
</feature>
<keyword evidence="2" id="KW-0813">Transport</keyword>
<dbReference type="Pfam" id="PF03553">
    <property type="entry name" value="Na_H_antiporter"/>
    <property type="match status" value="2"/>
</dbReference>
<evidence type="ECO:0000256" key="7">
    <source>
        <dbReference type="ARBA" id="ARBA00023136"/>
    </source>
</evidence>
<name>A0ABN1LA27_9GAMM</name>
<dbReference type="InterPro" id="IPR018461">
    <property type="entry name" value="Na/H_Antiport_NhaC-like_C"/>
</dbReference>
<feature type="transmembrane region" description="Helical" evidence="9">
    <location>
        <begin position="151"/>
        <end position="167"/>
    </location>
</feature>
<evidence type="ECO:0000313" key="12">
    <source>
        <dbReference type="Proteomes" id="UP001500021"/>
    </source>
</evidence>
<feature type="transmembrane region" description="Helical" evidence="9">
    <location>
        <begin position="21"/>
        <end position="47"/>
    </location>
</feature>
<dbReference type="Proteomes" id="UP001500021">
    <property type="component" value="Unassembled WGS sequence"/>
</dbReference>
<feature type="domain" description="Na+/H+ antiporter NhaC-like C-terminal" evidence="10">
    <location>
        <begin position="25"/>
        <end position="234"/>
    </location>
</feature>
<dbReference type="PANTHER" id="PTHR33451">
    <property type="entry name" value="MALATE-2H(+)/NA(+)-LACTATE ANTIPORTER"/>
    <property type="match status" value="1"/>
</dbReference>
<keyword evidence="6 9" id="KW-1133">Transmembrane helix</keyword>
<keyword evidence="7 9" id="KW-0472">Membrane</keyword>
<feature type="transmembrane region" description="Helical" evidence="9">
    <location>
        <begin position="92"/>
        <end position="111"/>
    </location>
</feature>
<evidence type="ECO:0000256" key="3">
    <source>
        <dbReference type="ARBA" id="ARBA00022449"/>
    </source>
</evidence>
<comment type="similarity">
    <text evidence="8">Belongs to the NhaC Na(+)/H(+) (TC 2.A.35) antiporter family.</text>
</comment>
<evidence type="ECO:0000256" key="2">
    <source>
        <dbReference type="ARBA" id="ARBA00022448"/>
    </source>
</evidence>
<evidence type="ECO:0000256" key="1">
    <source>
        <dbReference type="ARBA" id="ARBA00004651"/>
    </source>
</evidence>
<feature type="transmembrane region" description="Helical" evidence="9">
    <location>
        <begin position="348"/>
        <end position="365"/>
    </location>
</feature>
<feature type="transmembrane region" description="Helical" evidence="9">
    <location>
        <begin position="173"/>
        <end position="193"/>
    </location>
</feature>
<proteinExistence type="inferred from homology"/>
<evidence type="ECO:0000256" key="9">
    <source>
        <dbReference type="SAM" id="Phobius"/>
    </source>
</evidence>
<keyword evidence="5 9" id="KW-0812">Transmembrane</keyword>
<evidence type="ECO:0000313" key="11">
    <source>
        <dbReference type="EMBL" id="GAA0821234.1"/>
    </source>
</evidence>
<evidence type="ECO:0000256" key="5">
    <source>
        <dbReference type="ARBA" id="ARBA00022692"/>
    </source>
</evidence>
<dbReference type="EMBL" id="BAAAFA010000010">
    <property type="protein sequence ID" value="GAA0821234.1"/>
    <property type="molecule type" value="Genomic_DNA"/>
</dbReference>
<accession>A0ABN1LA27</accession>
<dbReference type="InterPro" id="IPR052180">
    <property type="entry name" value="NhaC_Na-H+_Antiporter"/>
</dbReference>
<evidence type="ECO:0000256" key="6">
    <source>
        <dbReference type="ARBA" id="ARBA00022989"/>
    </source>
</evidence>
<sequence length="453" mass="47017">MNHEEQPSPTFTKPSLITPKLSALLPFAVFLSLFLGTGIILTLQGVYSAFSQLPASIAIIPAILVAIYAGMRIGTGSLNQQIAQFISGAGNSNITTMCVIYLLAGAFAVVAKATGSVDASVELGLAIFPDYLLLPGLFLVAALLSTAMGTSMGTIAAITPIALGFIDSAQLDAALVAGCIVSGAIFGDNLSIISDTTIASTRSQGAHMKDKFKVNFKFAVPAALICLVAFAILGGEVNHSISSDASLIGLLPYAVILVLALMGVNVFAVLVAGIILAAVIGMLTSDYQVSAWVNDINSGFASMQDIFILSLFMGGLSELVRQQGGLAALTKAIESLARKLSPSNNKRAAGFGIAGLAFLCNFFTANNTVSIIVTGDTAKNLATDGELSPAESASLLDVFACINQGLLPYGAQALLLGATLKISPIEVASHAFYPMVLFFVAGFSFWRLTRKNN</sequence>
<evidence type="ECO:0000259" key="10">
    <source>
        <dbReference type="Pfam" id="PF03553"/>
    </source>
</evidence>
<dbReference type="PANTHER" id="PTHR33451:SF5">
    <property type="entry name" value="NA+_H+ ANTIPORTER"/>
    <property type="match status" value="1"/>
</dbReference>
<evidence type="ECO:0000256" key="8">
    <source>
        <dbReference type="ARBA" id="ARBA00038435"/>
    </source>
</evidence>
<comment type="subcellular location">
    <subcellularLocation>
        <location evidence="1">Cell membrane</location>
        <topology evidence="1">Multi-pass membrane protein</topology>
    </subcellularLocation>
</comment>
<feature type="transmembrane region" description="Helical" evidence="9">
    <location>
        <begin position="214"/>
        <end position="233"/>
    </location>
</feature>
<feature type="domain" description="Na+/H+ antiporter NhaC-like C-terminal" evidence="10">
    <location>
        <begin position="247"/>
        <end position="441"/>
    </location>
</feature>
<keyword evidence="4" id="KW-1003">Cell membrane</keyword>